<feature type="compositionally biased region" description="Polar residues" evidence="1">
    <location>
        <begin position="180"/>
        <end position="192"/>
    </location>
</feature>
<protein>
    <recommendedName>
        <fullName evidence="2">SCP domain-containing protein</fullName>
    </recommendedName>
</protein>
<feature type="domain" description="SCP" evidence="2">
    <location>
        <begin position="552"/>
        <end position="654"/>
    </location>
</feature>
<dbReference type="EMBL" id="MLAK01000720">
    <property type="protein sequence ID" value="OHT06617.1"/>
    <property type="molecule type" value="Genomic_DNA"/>
</dbReference>
<dbReference type="Proteomes" id="UP000179807">
    <property type="component" value="Unassembled WGS sequence"/>
</dbReference>
<feature type="region of interest" description="Disordered" evidence="1">
    <location>
        <begin position="1"/>
        <end position="227"/>
    </location>
</feature>
<evidence type="ECO:0000313" key="4">
    <source>
        <dbReference type="Proteomes" id="UP000179807"/>
    </source>
</evidence>
<feature type="compositionally biased region" description="Polar residues" evidence="1">
    <location>
        <begin position="61"/>
        <end position="70"/>
    </location>
</feature>
<feature type="compositionally biased region" description="Low complexity" evidence="1">
    <location>
        <begin position="163"/>
        <end position="179"/>
    </location>
</feature>
<dbReference type="AlphaFoldDB" id="A0A1J4K588"/>
<dbReference type="InterPro" id="IPR014044">
    <property type="entry name" value="CAP_dom"/>
</dbReference>
<dbReference type="InterPro" id="IPR035940">
    <property type="entry name" value="CAP_sf"/>
</dbReference>
<dbReference type="RefSeq" id="XP_068359753.1">
    <property type="nucleotide sequence ID" value="XM_068504260.1"/>
</dbReference>
<keyword evidence="4" id="KW-1185">Reference proteome</keyword>
<proteinExistence type="predicted"/>
<dbReference type="Pfam" id="PF00188">
    <property type="entry name" value="CAP"/>
    <property type="match status" value="2"/>
</dbReference>
<evidence type="ECO:0000313" key="3">
    <source>
        <dbReference type="EMBL" id="OHT06617.1"/>
    </source>
</evidence>
<feature type="domain" description="SCP" evidence="2">
    <location>
        <begin position="279"/>
        <end position="387"/>
    </location>
</feature>
<evidence type="ECO:0000256" key="1">
    <source>
        <dbReference type="SAM" id="MobiDB-lite"/>
    </source>
</evidence>
<dbReference type="CDD" id="cd05379">
    <property type="entry name" value="CAP_bacterial"/>
    <property type="match status" value="2"/>
</dbReference>
<dbReference type="PANTHER" id="PTHR31157:SF1">
    <property type="entry name" value="SCP DOMAIN-CONTAINING PROTEIN"/>
    <property type="match status" value="1"/>
</dbReference>
<dbReference type="Gene3D" id="3.40.33.10">
    <property type="entry name" value="CAP"/>
    <property type="match status" value="2"/>
</dbReference>
<reference evidence="3" key="1">
    <citation type="submission" date="2016-10" db="EMBL/GenBank/DDBJ databases">
        <authorList>
            <person name="Benchimol M."/>
            <person name="Almeida L.G."/>
            <person name="Vasconcelos A.T."/>
            <person name="Perreira-Neves A."/>
            <person name="Rosa I.A."/>
            <person name="Tasca T."/>
            <person name="Bogo M.R."/>
            <person name="de Souza W."/>
        </authorList>
    </citation>
    <scope>NUCLEOTIDE SEQUENCE [LARGE SCALE GENOMIC DNA]</scope>
    <source>
        <strain evidence="3">K</strain>
    </source>
</reference>
<feature type="compositionally biased region" description="Polar residues" evidence="1">
    <location>
        <begin position="10"/>
        <end position="30"/>
    </location>
</feature>
<feature type="compositionally biased region" description="Polar residues" evidence="1">
    <location>
        <begin position="78"/>
        <end position="115"/>
    </location>
</feature>
<gene>
    <name evidence="3" type="ORF">TRFO_25287</name>
</gene>
<feature type="compositionally biased region" description="Basic residues" evidence="1">
    <location>
        <begin position="33"/>
        <end position="46"/>
    </location>
</feature>
<evidence type="ECO:0000259" key="2">
    <source>
        <dbReference type="Pfam" id="PF00188"/>
    </source>
</evidence>
<organism evidence="3 4">
    <name type="scientific">Tritrichomonas foetus</name>
    <dbReference type="NCBI Taxonomy" id="1144522"/>
    <lineage>
        <taxon>Eukaryota</taxon>
        <taxon>Metamonada</taxon>
        <taxon>Parabasalia</taxon>
        <taxon>Tritrichomonadida</taxon>
        <taxon>Tritrichomonadidae</taxon>
        <taxon>Tritrichomonas</taxon>
    </lineage>
</organism>
<comment type="caution">
    <text evidence="3">The sequence shown here is derived from an EMBL/GenBank/DDBJ whole genome shotgun (WGS) entry which is preliminary data.</text>
</comment>
<dbReference type="VEuPathDB" id="TrichDB:TRFO_25287"/>
<dbReference type="GeneID" id="94838964"/>
<feature type="compositionally biased region" description="Basic and acidic residues" evidence="1">
    <location>
        <begin position="207"/>
        <end position="218"/>
    </location>
</feature>
<feature type="compositionally biased region" description="Polar residues" evidence="1">
    <location>
        <begin position="141"/>
        <end position="162"/>
    </location>
</feature>
<accession>A0A1J4K588</accession>
<name>A0A1J4K588_9EUKA</name>
<dbReference type="SUPFAM" id="SSF55797">
    <property type="entry name" value="PR-1-like"/>
    <property type="match status" value="2"/>
</dbReference>
<dbReference type="PANTHER" id="PTHR31157">
    <property type="entry name" value="SCP DOMAIN-CONTAINING PROTEIN"/>
    <property type="match status" value="1"/>
</dbReference>
<sequence>MPLNKEKSAPMNTELQSEQTKSSDNHASQISSKKSKSKSSKHHSKKTSSVSEENEDHSEVSLITQQQATSDGDRKNHQNGTNKKNQNPILSDSENSKNSQKSIDFQVQNSSATESPTRKSSSKSSKSSKSEIPPKAPAKITFQTPVKQTKQTTRNNSPKTPQNSANHSQKKSNNSNSKKVTQNGSQNKSAKNSSRSKSYSSSEEEESKYSKYSDYSDRYDEEEEGGLQLQTIVKTVQDDEDATEHENFRSIVQNESEPKEKLISCRLYQYISIADSILRGINMFRETAGKPFLQEDDRLYQVAMDRSEEMAVDGKEFEKQKVSQDLDKYPFVYYCAHSAHYPSQENAFTAVINQWTTDLIISKQILANFNCAGVGVWMNKNNELFFTLILALRSNIGYSYYSGSSLISILLAEKCVKIINIVRHDDFQLIPIKLDLDLSDIAEKFACMDTKEVTDELIKEKIGPCSQYRVSFGLIPRKNLTPKKIVENWANKFDKTKTVFGDFNRVGIGFRKRDDSLYSVCIFTRKLHAAIIDGTETIVDGPIIAQQIADGLNEFRQQHSLPPLDMNYNLCNVAQEHSEYIANGREGLNPLESDFYVNQVEPFYEATDISHMCCHEMSRAPKAFMAKWRNNCDCISVILNQIDDIGVGVCFDKNYVCHVTIIIGAKGIEAQISNVIVKL</sequence>